<reference evidence="2" key="1">
    <citation type="submission" date="2016-12" db="EMBL/GenBank/DDBJ databases">
        <authorList>
            <person name="Varghese N."/>
            <person name="Submissions S."/>
        </authorList>
    </citation>
    <scope>NUCLEOTIDE SEQUENCE [LARGE SCALE GENOMIC DNA]</scope>
    <source>
        <strain evidence="2">DSM 25035</strain>
    </source>
</reference>
<gene>
    <name evidence="1" type="ORF">SAMN04488108_2316</name>
</gene>
<accession>A0A1M7ZD27</accession>
<dbReference type="RefSeq" id="WP_073571967.1">
    <property type="nucleotide sequence ID" value="NZ_FRXN01000003.1"/>
</dbReference>
<dbReference type="EMBL" id="FRXN01000003">
    <property type="protein sequence ID" value="SHO62790.1"/>
    <property type="molecule type" value="Genomic_DNA"/>
</dbReference>
<protein>
    <submittedName>
        <fullName evidence="1">TIGR02646 family protein</fullName>
    </submittedName>
</protein>
<proteinExistence type="predicted"/>
<dbReference type="OrthoDB" id="1340280at2"/>
<dbReference type="Gene3D" id="1.10.30.50">
    <property type="match status" value="1"/>
</dbReference>
<sequence length="355" mass="41417">MKKYNEHIESTREHSVLFQRQNLSAIRQALIEEFDNSCAYCECRLGLTSPPEIDQFYPKSQYPDKAFQLDNLLLCCSVCNRNKGNAFPLDNDGLPLLLNPRFDNFDEHLKFEKDGIATAITERGKVTIEILNLNRPALIEERKLRQLEKDFLENYSKISDTYYTIFTENIKNIRELNGFCDLTKDNVKEHLRNMLFSNVITSLETYLSDAFINTVKRDKQYLRKFVETFHNFRSEKFDLTELFKCYDKIEDKATKAMLDVIYHDLPKVKGMYSDTIGIDFPDLSVIYKAVLKRHDFVHRNGKTKDGKKHELTNKDILDLSQSTEDFVNNINDQIKKLKLPKKAADNKVLLKAGLK</sequence>
<dbReference type="STRING" id="1073327.SAMN04488108_2316"/>
<dbReference type="AlphaFoldDB" id="A0A1M7ZD27"/>
<dbReference type="Proteomes" id="UP000184609">
    <property type="component" value="Unassembled WGS sequence"/>
</dbReference>
<name>A0A1M7ZD27_9BACT</name>
<keyword evidence="2" id="KW-1185">Reference proteome</keyword>
<evidence type="ECO:0000313" key="2">
    <source>
        <dbReference type="Proteomes" id="UP000184609"/>
    </source>
</evidence>
<evidence type="ECO:0000313" key="1">
    <source>
        <dbReference type="EMBL" id="SHO62790.1"/>
    </source>
</evidence>
<organism evidence="1 2">
    <name type="scientific">Algoriphagus zhangzhouensis</name>
    <dbReference type="NCBI Taxonomy" id="1073327"/>
    <lineage>
        <taxon>Bacteria</taxon>
        <taxon>Pseudomonadati</taxon>
        <taxon>Bacteroidota</taxon>
        <taxon>Cytophagia</taxon>
        <taxon>Cytophagales</taxon>
        <taxon>Cyclobacteriaceae</taxon>
        <taxon>Algoriphagus</taxon>
    </lineage>
</organism>